<name>R2TFW1_9ENTE</name>
<evidence type="ECO:0000313" key="6">
    <source>
        <dbReference type="Proteomes" id="UP000013781"/>
    </source>
</evidence>
<dbReference type="Pfam" id="PF05043">
    <property type="entry name" value="Mga"/>
    <property type="match status" value="1"/>
</dbReference>
<reference evidence="4 6" key="1">
    <citation type="submission" date="2013-02" db="EMBL/GenBank/DDBJ databases">
        <title>The Genome Sequence of Enterococcus moraviensis BAA-383.</title>
        <authorList>
            <consortium name="The Broad Institute Genome Sequencing Platform"/>
            <consortium name="The Broad Institute Genome Sequencing Center for Infectious Disease"/>
            <person name="Earl A.M."/>
            <person name="Gilmore M.S."/>
            <person name="Lebreton F."/>
            <person name="Walker B."/>
            <person name="Young S.K."/>
            <person name="Zeng Q."/>
            <person name="Gargeya S."/>
            <person name="Fitzgerald M."/>
            <person name="Haas B."/>
            <person name="Abouelleil A."/>
            <person name="Alvarado L."/>
            <person name="Arachchi H.M."/>
            <person name="Berlin A.M."/>
            <person name="Chapman S.B."/>
            <person name="Dewar J."/>
            <person name="Goldberg J."/>
            <person name="Griggs A."/>
            <person name="Gujja S."/>
            <person name="Hansen M."/>
            <person name="Howarth C."/>
            <person name="Imamovic A."/>
            <person name="Larimer J."/>
            <person name="McCowan C."/>
            <person name="Murphy C."/>
            <person name="Neiman D."/>
            <person name="Pearson M."/>
            <person name="Priest M."/>
            <person name="Roberts A."/>
            <person name="Saif S."/>
            <person name="Shea T."/>
            <person name="Sisk P."/>
            <person name="Sykes S."/>
            <person name="Wortman J."/>
            <person name="Nusbaum C."/>
            <person name="Birren B."/>
        </authorList>
    </citation>
    <scope>NUCLEOTIDE SEQUENCE [LARGE SCALE GENOMIC DNA]</scope>
    <source>
        <strain evidence="4 6">ATCC BAA-383</strain>
    </source>
</reference>
<evidence type="ECO:0000313" key="7">
    <source>
        <dbReference type="Proteomes" id="UP000014157"/>
    </source>
</evidence>
<dbReference type="eggNOG" id="COG3711">
    <property type="taxonomic scope" value="Bacteria"/>
</dbReference>
<evidence type="ECO:0000313" key="5">
    <source>
        <dbReference type="EMBL" id="EOT71786.1"/>
    </source>
</evidence>
<dbReference type="InterPro" id="IPR050661">
    <property type="entry name" value="BglG_antiterminators"/>
</dbReference>
<comment type="caution">
    <text evidence="4">The sequence shown here is derived from an EMBL/GenBank/DDBJ whole genome shotgun (WGS) entry which is preliminary data.</text>
</comment>
<dbReference type="PANTHER" id="PTHR30185">
    <property type="entry name" value="CRYPTIC BETA-GLUCOSIDE BGL OPERON ANTITERMINATOR"/>
    <property type="match status" value="1"/>
</dbReference>
<dbReference type="PANTHER" id="PTHR30185:SF13">
    <property type="entry name" value="LICABCH OPERON REGULATOR-RELATED"/>
    <property type="match status" value="1"/>
</dbReference>
<sequence>MISIFLYTQEQAEKFDSSQELIQLIKKSKVYCSFKDESQLVMFITFIVEQSISVQLLRSLFFNEKLSRIKFSIEHYISESTFRRTIHSFRKQITPFDIQLKSKQRYYYLIGDELHVRFYAYLAFWATYQRVSWPFPISEPKIRTTLTHLLGDNFLSLDPPYQKKLCYLLAVNYHRWKLGHTPTAKNMNLIICHTISKKYLETIKSTSFLRPLNWTENEAVFFLSQLQAEAFIYATTLGDFFTEHHRSIDSTPFCSSAIYKEELLNFYSLRLPIENVKLFDSYSLASHIHASLYKGFGGTLGGYDSAIISSSDYPNLYKEMTNFIKHLQTMHPEKNFDNGKYLLYRYVLLFSIVEKQVFFEPPIYVKFVTDQSMIVQTLVSSKINSIFSHEFNLIFLSASDTAQADISISTSVIPDLFNYLERSQATYISNELSSSDIQVLRAVFKKIVTSKEQP</sequence>
<evidence type="ECO:0000313" key="4">
    <source>
        <dbReference type="EMBL" id="EOH99039.1"/>
    </source>
</evidence>
<dbReference type="InterPro" id="IPR007737">
    <property type="entry name" value="Mga_HTH"/>
</dbReference>
<dbReference type="STRING" id="155617.RV09_GL002016"/>
<dbReference type="EMBL" id="AJAS01000016">
    <property type="protein sequence ID" value="EOH99039.1"/>
    <property type="molecule type" value="Genomic_DNA"/>
</dbReference>
<dbReference type="Proteomes" id="UP000013781">
    <property type="component" value="Unassembled WGS sequence"/>
</dbReference>
<protein>
    <recommendedName>
        <fullName evidence="3">Mga helix-turn-helix domain-containing protein</fullName>
    </recommendedName>
</protein>
<accession>R2TFW1</accession>
<reference evidence="5 7" key="2">
    <citation type="submission" date="2013-03" db="EMBL/GenBank/DDBJ databases">
        <title>The Genome Sequence of Enterococcus moraviensis BAA-383 (PacBio/Illumina hybrid assembly).</title>
        <authorList>
            <consortium name="The Broad Institute Genomics Platform"/>
            <consortium name="The Broad Institute Genome Sequencing Center for Infectious Disease"/>
            <person name="Earl A."/>
            <person name="Russ C."/>
            <person name="Gilmore M."/>
            <person name="Surin D."/>
            <person name="Walker B."/>
            <person name="Young S."/>
            <person name="Zeng Q."/>
            <person name="Gargeya S."/>
            <person name="Fitzgerald M."/>
            <person name="Haas B."/>
            <person name="Abouelleil A."/>
            <person name="Allen A.W."/>
            <person name="Alvarado L."/>
            <person name="Arachchi H.M."/>
            <person name="Berlin A.M."/>
            <person name="Chapman S.B."/>
            <person name="Gainer-Dewar J."/>
            <person name="Goldberg J."/>
            <person name="Griggs A."/>
            <person name="Gujja S."/>
            <person name="Hansen M."/>
            <person name="Howarth C."/>
            <person name="Imamovic A."/>
            <person name="Ireland A."/>
            <person name="Larimer J."/>
            <person name="McCowan C."/>
            <person name="Murphy C."/>
            <person name="Pearson M."/>
            <person name="Poon T.W."/>
            <person name="Priest M."/>
            <person name="Roberts A."/>
            <person name="Saif S."/>
            <person name="Shea T."/>
            <person name="Sisk P."/>
            <person name="Sykes S."/>
            <person name="Wortman J."/>
            <person name="Nusbaum C."/>
            <person name="Birren B."/>
        </authorList>
    </citation>
    <scope>NUCLEOTIDE SEQUENCE [LARGE SCALE GENOMIC DNA]</scope>
    <source>
        <strain evidence="5 7">ATCC BAA-383</strain>
    </source>
</reference>
<proteinExistence type="predicted"/>
<keyword evidence="7" id="KW-1185">Reference proteome</keyword>
<feature type="domain" description="Mga helix-turn-helix" evidence="3">
    <location>
        <begin position="39"/>
        <end position="122"/>
    </location>
</feature>
<evidence type="ECO:0000256" key="1">
    <source>
        <dbReference type="ARBA" id="ARBA00023015"/>
    </source>
</evidence>
<dbReference type="AlphaFoldDB" id="R2TFW1"/>
<keyword evidence="2" id="KW-0804">Transcription</keyword>
<evidence type="ECO:0000256" key="2">
    <source>
        <dbReference type="ARBA" id="ARBA00023163"/>
    </source>
</evidence>
<dbReference type="EMBL" id="ASWB01000002">
    <property type="protein sequence ID" value="EOT71786.1"/>
    <property type="molecule type" value="Genomic_DNA"/>
</dbReference>
<gene>
    <name evidence="5" type="ORF">I586_01593</name>
    <name evidence="4" type="ORF">UAY_02308</name>
</gene>
<dbReference type="InterPro" id="IPR036388">
    <property type="entry name" value="WH-like_DNA-bd_sf"/>
</dbReference>
<dbReference type="Proteomes" id="UP000014157">
    <property type="component" value="Unassembled WGS sequence"/>
</dbReference>
<evidence type="ECO:0000259" key="3">
    <source>
        <dbReference type="Pfam" id="PF05043"/>
    </source>
</evidence>
<dbReference type="PATRIC" id="fig|1158609.3.peg.2257"/>
<dbReference type="Gene3D" id="1.10.10.10">
    <property type="entry name" value="Winged helix-like DNA-binding domain superfamily/Winged helix DNA-binding domain"/>
    <property type="match status" value="1"/>
</dbReference>
<organism evidence="4 6">
    <name type="scientific">Enterococcus moraviensis ATCC BAA-383</name>
    <dbReference type="NCBI Taxonomy" id="1158609"/>
    <lineage>
        <taxon>Bacteria</taxon>
        <taxon>Bacillati</taxon>
        <taxon>Bacillota</taxon>
        <taxon>Bacilli</taxon>
        <taxon>Lactobacillales</taxon>
        <taxon>Enterococcaceae</taxon>
        <taxon>Enterococcus</taxon>
    </lineage>
</organism>
<dbReference type="HOGENOM" id="CLU_036476_3_0_9"/>
<keyword evidence="1" id="KW-0805">Transcription regulation</keyword>